<dbReference type="PANTHER" id="PTHR18934:SF118">
    <property type="entry name" value="ATP-DEPENDENT RNA HELICASE DHX33"/>
    <property type="match status" value="1"/>
</dbReference>
<evidence type="ECO:0000313" key="11">
    <source>
        <dbReference type="Proteomes" id="UP000799750"/>
    </source>
</evidence>
<dbReference type="PANTHER" id="PTHR18934">
    <property type="entry name" value="ATP-DEPENDENT RNA HELICASE"/>
    <property type="match status" value="1"/>
</dbReference>
<protein>
    <recommendedName>
        <fullName evidence="1">RNA helicase</fullName>
        <ecNumber evidence="1">3.6.4.13</ecNumber>
    </recommendedName>
</protein>
<accession>A0A6A6RB42</accession>
<keyword evidence="3 10" id="KW-0378">Hydrolase</keyword>
<evidence type="ECO:0000256" key="7">
    <source>
        <dbReference type="SAM" id="MobiDB-lite"/>
    </source>
</evidence>
<gene>
    <name evidence="10" type="ORF">BU16DRAFT_556242</name>
</gene>
<dbReference type="Proteomes" id="UP000799750">
    <property type="component" value="Unassembled WGS sequence"/>
</dbReference>
<dbReference type="Pfam" id="PF07717">
    <property type="entry name" value="OB_NTP_bind"/>
    <property type="match status" value="1"/>
</dbReference>
<dbReference type="SMART" id="SM00487">
    <property type="entry name" value="DEXDc"/>
    <property type="match status" value="1"/>
</dbReference>
<feature type="compositionally biased region" description="Basic and acidic residues" evidence="7">
    <location>
        <begin position="1"/>
        <end position="20"/>
    </location>
</feature>
<dbReference type="PROSITE" id="PS00690">
    <property type="entry name" value="DEAH_ATP_HELICASE"/>
    <property type="match status" value="1"/>
</dbReference>
<dbReference type="InterPro" id="IPR001650">
    <property type="entry name" value="Helicase_C-like"/>
</dbReference>
<dbReference type="GO" id="GO:0003724">
    <property type="term" value="F:RNA helicase activity"/>
    <property type="evidence" value="ECO:0007669"/>
    <property type="project" value="UniProtKB-EC"/>
</dbReference>
<comment type="catalytic activity">
    <reaction evidence="6">
        <text>ATP + H2O = ADP + phosphate + H(+)</text>
        <dbReference type="Rhea" id="RHEA:13065"/>
        <dbReference type="ChEBI" id="CHEBI:15377"/>
        <dbReference type="ChEBI" id="CHEBI:15378"/>
        <dbReference type="ChEBI" id="CHEBI:30616"/>
        <dbReference type="ChEBI" id="CHEBI:43474"/>
        <dbReference type="ChEBI" id="CHEBI:456216"/>
        <dbReference type="EC" id="3.6.4.13"/>
    </reaction>
</comment>
<evidence type="ECO:0000256" key="1">
    <source>
        <dbReference type="ARBA" id="ARBA00012552"/>
    </source>
</evidence>
<dbReference type="EMBL" id="MU004182">
    <property type="protein sequence ID" value="KAF2501771.1"/>
    <property type="molecule type" value="Genomic_DNA"/>
</dbReference>
<reference evidence="10" key="1">
    <citation type="journal article" date="2020" name="Stud. Mycol.">
        <title>101 Dothideomycetes genomes: a test case for predicting lifestyles and emergence of pathogens.</title>
        <authorList>
            <person name="Haridas S."/>
            <person name="Albert R."/>
            <person name="Binder M."/>
            <person name="Bloem J."/>
            <person name="Labutti K."/>
            <person name="Salamov A."/>
            <person name="Andreopoulos B."/>
            <person name="Baker S."/>
            <person name="Barry K."/>
            <person name="Bills G."/>
            <person name="Bluhm B."/>
            <person name="Cannon C."/>
            <person name="Castanera R."/>
            <person name="Culley D."/>
            <person name="Daum C."/>
            <person name="Ezra D."/>
            <person name="Gonzalez J."/>
            <person name="Henrissat B."/>
            <person name="Kuo A."/>
            <person name="Liang C."/>
            <person name="Lipzen A."/>
            <person name="Lutzoni F."/>
            <person name="Magnuson J."/>
            <person name="Mondo S."/>
            <person name="Nolan M."/>
            <person name="Ohm R."/>
            <person name="Pangilinan J."/>
            <person name="Park H.-J."/>
            <person name="Ramirez L."/>
            <person name="Alfaro M."/>
            <person name="Sun H."/>
            <person name="Tritt A."/>
            <person name="Yoshinaga Y."/>
            <person name="Zwiers L.-H."/>
            <person name="Turgeon B."/>
            <person name="Goodwin S."/>
            <person name="Spatafora J."/>
            <person name="Crous P."/>
            <person name="Grigoriev I."/>
        </authorList>
    </citation>
    <scope>NUCLEOTIDE SEQUENCE</scope>
    <source>
        <strain evidence="10">CBS 269.34</strain>
    </source>
</reference>
<dbReference type="Pfam" id="PF21010">
    <property type="entry name" value="HA2_C"/>
    <property type="match status" value="1"/>
</dbReference>
<dbReference type="PROSITE" id="PS51192">
    <property type="entry name" value="HELICASE_ATP_BIND_1"/>
    <property type="match status" value="1"/>
</dbReference>
<dbReference type="Gene3D" id="1.20.120.1080">
    <property type="match status" value="1"/>
</dbReference>
<organism evidence="10 11">
    <name type="scientific">Lophium mytilinum</name>
    <dbReference type="NCBI Taxonomy" id="390894"/>
    <lineage>
        <taxon>Eukaryota</taxon>
        <taxon>Fungi</taxon>
        <taxon>Dikarya</taxon>
        <taxon>Ascomycota</taxon>
        <taxon>Pezizomycotina</taxon>
        <taxon>Dothideomycetes</taxon>
        <taxon>Pleosporomycetidae</taxon>
        <taxon>Mytilinidiales</taxon>
        <taxon>Mytilinidiaceae</taxon>
        <taxon>Lophium</taxon>
    </lineage>
</organism>
<keyword evidence="4" id="KW-0347">Helicase</keyword>
<dbReference type="GO" id="GO:0003725">
    <property type="term" value="F:double-stranded RNA binding"/>
    <property type="evidence" value="ECO:0007669"/>
    <property type="project" value="TreeGrafter"/>
</dbReference>
<keyword evidence="2" id="KW-0547">Nucleotide-binding</keyword>
<dbReference type="Pfam" id="PF04408">
    <property type="entry name" value="WHD_HA2"/>
    <property type="match status" value="1"/>
</dbReference>
<dbReference type="AlphaFoldDB" id="A0A6A6RB42"/>
<dbReference type="InterPro" id="IPR027417">
    <property type="entry name" value="P-loop_NTPase"/>
</dbReference>
<keyword evidence="5" id="KW-0067">ATP-binding</keyword>
<evidence type="ECO:0000256" key="2">
    <source>
        <dbReference type="ARBA" id="ARBA00022741"/>
    </source>
</evidence>
<dbReference type="GO" id="GO:0016787">
    <property type="term" value="F:hydrolase activity"/>
    <property type="evidence" value="ECO:0007669"/>
    <property type="project" value="UniProtKB-KW"/>
</dbReference>
<evidence type="ECO:0000313" key="10">
    <source>
        <dbReference type="EMBL" id="KAF2501771.1"/>
    </source>
</evidence>
<feature type="domain" description="Helicase C-terminal" evidence="9">
    <location>
        <begin position="488"/>
        <end position="651"/>
    </location>
</feature>
<dbReference type="GO" id="GO:1990904">
    <property type="term" value="C:ribonucleoprotein complex"/>
    <property type="evidence" value="ECO:0007669"/>
    <property type="project" value="UniProtKB-ARBA"/>
</dbReference>
<proteinExistence type="predicted"/>
<dbReference type="Gene3D" id="3.40.50.300">
    <property type="entry name" value="P-loop containing nucleotide triphosphate hydrolases"/>
    <property type="match status" value="2"/>
</dbReference>
<keyword evidence="11" id="KW-1185">Reference proteome</keyword>
<dbReference type="GO" id="GO:0005730">
    <property type="term" value="C:nucleolus"/>
    <property type="evidence" value="ECO:0007669"/>
    <property type="project" value="TreeGrafter"/>
</dbReference>
<evidence type="ECO:0000256" key="3">
    <source>
        <dbReference type="ARBA" id="ARBA00022801"/>
    </source>
</evidence>
<sequence>MSEKAPLRYGDIKGPAKEAIKPSIPTETPNAIARGKKRKRDESQQKLPTDRTIPYKTPPTIPKAQAEIVSQPKAPKVNGYTNGVKKLANGHNPQGPKKAWNSDNRDRGNPQNGVSPHGNFKKTRETLLISRQSLPIWSHANEIRQSLRDSKDVLLLTGETGSGKSTQVPQFLVNEPWCTGCIAITQPRRMAAISLARRVAEEMGYPLGSRSLTSKVGYSVRFDTSTSPGMKIKFLTEGMLLQEMLSDPSLKKYSAVVVDEVHERSVNVDLLLGFLRNLVLGDKKGRGGRPLKVVVMSATQDTEALWRFFDAGFTKSGIQMPKAPKQTNGNSEKLEDSDSSWAGISSGDEKAVRKRKLGKPNGALKENGKPLTNGATKKEPTPEPIQVFSDHMSICYVKGRQHPVKISYLPEPTQDFVESALKAIFQIHTKEPLPGDVLVFLTGQEAVESLEKLVNDFAPGMDENIPKVSGYISKFQFLANLIWYFVLSVNSLYHDESGVVLCLVKGIGYFWHSKVTQADRTKILVLPLFAALPQAAQQRIFERTPDRTRKVIIATNIAETSVTVPGVRYVIDGGKVKIKQFRHRLGLESLLVKPISQSAAIQRKGRAGREAAGHCYRLYTEKDYLGLDPRTLPEILRSDLSHSLLTMKARGIDDVLGFPFLDPPPRESLEKALLQLLHLGALTETGQISDIGLKIARLPLTPVLGRAVLEAAAPERDCLVDVIDIIACLSVENVFIDLNFLTEEKREEAESARQYLRRREGDHMTYLATVQAFAAEHADRKAWTQKHFVSHRTMQNVMDIRKQLRQQCIQMKLLSASADLNAPPAPSEARTNAILHSLLRGFASNTARLMPDGSYRTMIGNQTVAIHPSSVLFGKKVEAIVFSDFVFTTKSFARGVSAVQLDWVSDVIANL</sequence>
<dbReference type="CDD" id="cd18791">
    <property type="entry name" value="SF2_C_RHA"/>
    <property type="match status" value="1"/>
</dbReference>
<dbReference type="InterPro" id="IPR014001">
    <property type="entry name" value="Helicase_ATP-bd"/>
</dbReference>
<dbReference type="InterPro" id="IPR011545">
    <property type="entry name" value="DEAD/DEAH_box_helicase_dom"/>
</dbReference>
<feature type="domain" description="Helicase ATP-binding" evidence="8">
    <location>
        <begin position="145"/>
        <end position="318"/>
    </location>
</feature>
<evidence type="ECO:0000256" key="6">
    <source>
        <dbReference type="ARBA" id="ARBA00047984"/>
    </source>
</evidence>
<dbReference type="EC" id="3.6.4.13" evidence="1"/>
<evidence type="ECO:0000259" key="8">
    <source>
        <dbReference type="PROSITE" id="PS51192"/>
    </source>
</evidence>
<dbReference type="SUPFAM" id="SSF52540">
    <property type="entry name" value="P-loop containing nucleoside triphosphate hydrolases"/>
    <property type="match status" value="1"/>
</dbReference>
<feature type="region of interest" description="Disordered" evidence="7">
    <location>
        <begin position="319"/>
        <end position="383"/>
    </location>
</feature>
<dbReference type="FunFam" id="3.40.50.300:FF:000145">
    <property type="entry name" value="probable ATP-dependent RNA helicase DHX40"/>
    <property type="match status" value="1"/>
</dbReference>
<evidence type="ECO:0000256" key="4">
    <source>
        <dbReference type="ARBA" id="ARBA00022806"/>
    </source>
</evidence>
<dbReference type="SMART" id="SM00847">
    <property type="entry name" value="HA2"/>
    <property type="match status" value="1"/>
</dbReference>
<dbReference type="GO" id="GO:0045943">
    <property type="term" value="P:positive regulation of transcription by RNA polymerase I"/>
    <property type="evidence" value="ECO:0007669"/>
    <property type="project" value="TreeGrafter"/>
</dbReference>
<dbReference type="InterPro" id="IPR002464">
    <property type="entry name" value="DNA/RNA_helicase_DEAH_CS"/>
</dbReference>
<dbReference type="InterPro" id="IPR011709">
    <property type="entry name" value="DEAD-box_helicase_OB_fold"/>
</dbReference>
<dbReference type="GO" id="GO:0005524">
    <property type="term" value="F:ATP binding"/>
    <property type="evidence" value="ECO:0007669"/>
    <property type="project" value="UniProtKB-KW"/>
</dbReference>
<evidence type="ECO:0000259" key="9">
    <source>
        <dbReference type="PROSITE" id="PS51194"/>
    </source>
</evidence>
<dbReference type="InterPro" id="IPR048333">
    <property type="entry name" value="HA2_WH"/>
</dbReference>
<dbReference type="Pfam" id="PF00270">
    <property type="entry name" value="DEAD"/>
    <property type="match status" value="1"/>
</dbReference>
<feature type="region of interest" description="Disordered" evidence="7">
    <location>
        <begin position="1"/>
        <end position="120"/>
    </location>
</feature>
<dbReference type="InterPro" id="IPR007502">
    <property type="entry name" value="Helicase-assoc_dom"/>
</dbReference>
<name>A0A6A6RB42_9PEZI</name>
<dbReference type="Pfam" id="PF00271">
    <property type="entry name" value="Helicase_C"/>
    <property type="match status" value="1"/>
</dbReference>
<dbReference type="SMART" id="SM00490">
    <property type="entry name" value="HELICc"/>
    <property type="match status" value="1"/>
</dbReference>
<evidence type="ECO:0000256" key="5">
    <source>
        <dbReference type="ARBA" id="ARBA00022840"/>
    </source>
</evidence>
<dbReference type="OrthoDB" id="10253254at2759"/>
<dbReference type="PROSITE" id="PS51194">
    <property type="entry name" value="HELICASE_CTER"/>
    <property type="match status" value="1"/>
</dbReference>
<dbReference type="CDD" id="cd17917">
    <property type="entry name" value="DEXHc_RHA-like"/>
    <property type="match status" value="1"/>
</dbReference>